<feature type="domain" description="Xylanolytic transcriptional activator regulatory" evidence="6">
    <location>
        <begin position="15"/>
        <end position="167"/>
    </location>
</feature>
<organism evidence="7 8">
    <name type="scientific">Zasmidium cellare</name>
    <name type="common">Wine cellar mold</name>
    <name type="synonym">Racodium cellare</name>
    <dbReference type="NCBI Taxonomy" id="395010"/>
    <lineage>
        <taxon>Eukaryota</taxon>
        <taxon>Fungi</taxon>
        <taxon>Dikarya</taxon>
        <taxon>Ascomycota</taxon>
        <taxon>Pezizomycotina</taxon>
        <taxon>Dothideomycetes</taxon>
        <taxon>Dothideomycetidae</taxon>
        <taxon>Mycosphaerellales</taxon>
        <taxon>Mycosphaerellaceae</taxon>
        <taxon>Zasmidium</taxon>
    </lineage>
</organism>
<reference evidence="7 8" key="1">
    <citation type="journal article" date="2023" name="G3 (Bethesda)">
        <title>A chromosome-level genome assembly of Zasmidium syzygii isolated from banana leaves.</title>
        <authorList>
            <person name="van Westerhoven A.C."/>
            <person name="Mehrabi R."/>
            <person name="Talebi R."/>
            <person name="Steentjes M.B.F."/>
            <person name="Corcolon B."/>
            <person name="Chong P.A."/>
            <person name="Kema G.H.J."/>
            <person name="Seidl M.F."/>
        </authorList>
    </citation>
    <scope>NUCLEOTIDE SEQUENCE [LARGE SCALE GENOMIC DNA]</scope>
    <source>
        <strain evidence="7 8">P124</strain>
    </source>
</reference>
<evidence type="ECO:0000259" key="6">
    <source>
        <dbReference type="Pfam" id="PF04082"/>
    </source>
</evidence>
<evidence type="ECO:0000256" key="4">
    <source>
        <dbReference type="ARBA" id="ARBA00023163"/>
    </source>
</evidence>
<keyword evidence="3" id="KW-0805">Transcription regulation</keyword>
<sequence>MRGPHGQDAAIRQHLSLYFERVSPWLPVISDEKMYVGLLNPLIAASSDIVFLYGCILLHTRPRPDDQDVRTWEMYVTARRSLSELEVRGRLSMEILQGCILIALFELGHAIYPAALRSVGTCGKYAAALGVGFEVNGQALTTGAFACLGSEERKRVWWAVFILDRSVVCPSSGPGLIMCRFANLGNPHHTLTLPDPPLEALLPLPVVDGPKTDRWKRNPEQVVATLASPSEDLGRFASVCQTAYLLSCVYRHIADNTSDSQFHGYEQQQLDNTLHAQVKYHARNIGPINSILCYQTAFSFSALRLLYPISGRTYQSRNVNGSVVGRAQVIAEESAEVALQTAKWYLEDGLEDFSHGDVPIFTLPWLYSTGVWLLERQREEDLWVACIRLYWMLGRLWQGEADSTEWGRKAVRLDGNLTDAPFCGREPAVQEQNYEEQ</sequence>
<gene>
    <name evidence="7" type="ORF">PRZ48_005376</name>
</gene>
<evidence type="ECO:0000256" key="5">
    <source>
        <dbReference type="ARBA" id="ARBA00023242"/>
    </source>
</evidence>
<keyword evidence="8" id="KW-1185">Reference proteome</keyword>
<dbReference type="Proteomes" id="UP001305779">
    <property type="component" value="Unassembled WGS sequence"/>
</dbReference>
<proteinExistence type="predicted"/>
<comment type="caution">
    <text evidence="7">The sequence shown here is derived from an EMBL/GenBank/DDBJ whole genome shotgun (WGS) entry which is preliminary data.</text>
</comment>
<dbReference type="EMBL" id="JAXOVC010000003">
    <property type="protein sequence ID" value="KAK4504460.1"/>
    <property type="molecule type" value="Genomic_DNA"/>
</dbReference>
<dbReference type="Pfam" id="PF04082">
    <property type="entry name" value="Fungal_trans"/>
    <property type="match status" value="1"/>
</dbReference>
<evidence type="ECO:0000313" key="8">
    <source>
        <dbReference type="Proteomes" id="UP001305779"/>
    </source>
</evidence>
<evidence type="ECO:0000313" key="7">
    <source>
        <dbReference type="EMBL" id="KAK4504460.1"/>
    </source>
</evidence>
<evidence type="ECO:0000256" key="3">
    <source>
        <dbReference type="ARBA" id="ARBA00023015"/>
    </source>
</evidence>
<dbReference type="InterPro" id="IPR050815">
    <property type="entry name" value="TF_fung"/>
</dbReference>
<keyword evidence="4" id="KW-0804">Transcription</keyword>
<name>A0ABR0ET79_ZASCE</name>
<evidence type="ECO:0000256" key="2">
    <source>
        <dbReference type="ARBA" id="ARBA00022723"/>
    </source>
</evidence>
<comment type="subcellular location">
    <subcellularLocation>
        <location evidence="1">Nucleus</location>
    </subcellularLocation>
</comment>
<keyword evidence="5" id="KW-0539">Nucleus</keyword>
<dbReference type="PANTHER" id="PTHR47338:SF20">
    <property type="entry name" value="ZN(II)2CYS6 TRANSCRIPTION FACTOR (EUROFUNG)"/>
    <property type="match status" value="1"/>
</dbReference>
<dbReference type="CDD" id="cd12148">
    <property type="entry name" value="fungal_TF_MHR"/>
    <property type="match status" value="1"/>
</dbReference>
<dbReference type="InterPro" id="IPR007219">
    <property type="entry name" value="XnlR_reg_dom"/>
</dbReference>
<protein>
    <recommendedName>
        <fullName evidence="6">Xylanolytic transcriptional activator regulatory domain-containing protein</fullName>
    </recommendedName>
</protein>
<evidence type="ECO:0000256" key="1">
    <source>
        <dbReference type="ARBA" id="ARBA00004123"/>
    </source>
</evidence>
<dbReference type="PANTHER" id="PTHR47338">
    <property type="entry name" value="ZN(II)2CYS6 TRANSCRIPTION FACTOR (EUROFUNG)-RELATED"/>
    <property type="match status" value="1"/>
</dbReference>
<accession>A0ABR0ET79</accession>
<keyword evidence="2" id="KW-0479">Metal-binding</keyword>